<feature type="transmembrane region" description="Helical" evidence="5">
    <location>
        <begin position="677"/>
        <end position="697"/>
    </location>
</feature>
<dbReference type="InterPro" id="IPR009057">
    <property type="entry name" value="Homeodomain-like_sf"/>
</dbReference>
<dbReference type="SUPFAM" id="SSF63829">
    <property type="entry name" value="Calcium-dependent phosphotriesterase"/>
    <property type="match status" value="2"/>
</dbReference>
<keyword evidence="2" id="KW-0805">Transcription regulation</keyword>
<reference evidence="7 8" key="1">
    <citation type="journal article" date="2014" name="Environ. Microbiol.">
        <title>Contrasting genomic patterns and infection strategies of two co-existing Bacteroidetes podovirus genera.</title>
        <authorList>
            <person name="Holmfeldt K."/>
            <person name="Howard-Varona C."/>
            <person name="Solonenko N."/>
            <person name="Sullivan M.B."/>
        </authorList>
    </citation>
    <scope>NUCLEOTIDE SEQUENCE [LARGE SCALE GENOMIC DNA]</scope>
    <source>
        <strain evidence="7 8">18</strain>
    </source>
</reference>
<dbReference type="Gene3D" id="1.10.10.60">
    <property type="entry name" value="Homeodomain-like"/>
    <property type="match status" value="1"/>
</dbReference>
<dbReference type="InterPro" id="IPR015943">
    <property type="entry name" value="WD40/YVTN_repeat-like_dom_sf"/>
</dbReference>
<organism evidence="7 8">
    <name type="scientific">Cellulophaga baltica 18</name>
    <dbReference type="NCBI Taxonomy" id="1348584"/>
    <lineage>
        <taxon>Bacteria</taxon>
        <taxon>Pseudomonadati</taxon>
        <taxon>Bacteroidota</taxon>
        <taxon>Flavobacteriia</taxon>
        <taxon>Flavobacteriales</taxon>
        <taxon>Flavobacteriaceae</taxon>
        <taxon>Cellulophaga</taxon>
    </lineage>
</organism>
<dbReference type="KEGG" id="cbat:M666_13450"/>
<dbReference type="GO" id="GO:0003700">
    <property type="term" value="F:DNA-binding transcription factor activity"/>
    <property type="evidence" value="ECO:0007669"/>
    <property type="project" value="InterPro"/>
</dbReference>
<keyword evidence="1" id="KW-0597">Phosphoprotein</keyword>
<dbReference type="Gene3D" id="2.60.40.10">
    <property type="entry name" value="Immunoglobulins"/>
    <property type="match status" value="1"/>
</dbReference>
<dbReference type="PANTHER" id="PTHR43547">
    <property type="entry name" value="TWO-COMPONENT HISTIDINE KINASE"/>
    <property type="match status" value="1"/>
</dbReference>
<dbReference type="GeneID" id="78061741"/>
<evidence type="ECO:0000313" key="7">
    <source>
        <dbReference type="EMBL" id="AIZ42488.1"/>
    </source>
</evidence>
<keyword evidence="4" id="KW-0804">Transcription</keyword>
<name>A0AAU8RH95_9FLAO</name>
<evidence type="ECO:0000256" key="5">
    <source>
        <dbReference type="SAM" id="Phobius"/>
    </source>
</evidence>
<dbReference type="Pfam" id="PF12833">
    <property type="entry name" value="HTH_18"/>
    <property type="match status" value="1"/>
</dbReference>
<dbReference type="InterPro" id="IPR020449">
    <property type="entry name" value="Tscrpt_reg_AraC-type_HTH"/>
</dbReference>
<keyword evidence="5" id="KW-1133">Transmembrane helix</keyword>
<feature type="domain" description="HTH araC/xylS-type" evidence="6">
    <location>
        <begin position="1137"/>
        <end position="1236"/>
    </location>
</feature>
<accession>A0AAU8RH95</accession>
<evidence type="ECO:0000313" key="8">
    <source>
        <dbReference type="Proteomes" id="UP000030786"/>
    </source>
</evidence>
<dbReference type="GO" id="GO:0000155">
    <property type="term" value="F:phosphorelay sensor kinase activity"/>
    <property type="evidence" value="ECO:0007669"/>
    <property type="project" value="TreeGrafter"/>
</dbReference>
<dbReference type="InterPro" id="IPR036890">
    <property type="entry name" value="HATPase_C_sf"/>
</dbReference>
<evidence type="ECO:0000256" key="2">
    <source>
        <dbReference type="ARBA" id="ARBA00023015"/>
    </source>
</evidence>
<dbReference type="AlphaFoldDB" id="A0AAU8RH95"/>
<dbReference type="EMBL" id="CP009976">
    <property type="protein sequence ID" value="AIZ42488.1"/>
    <property type="molecule type" value="Genomic_DNA"/>
</dbReference>
<dbReference type="PROSITE" id="PS01124">
    <property type="entry name" value="HTH_ARAC_FAMILY_2"/>
    <property type="match status" value="1"/>
</dbReference>
<dbReference type="SMART" id="SM00342">
    <property type="entry name" value="HTH_ARAC"/>
    <property type="match status" value="1"/>
</dbReference>
<dbReference type="GO" id="GO:0043565">
    <property type="term" value="F:sequence-specific DNA binding"/>
    <property type="evidence" value="ECO:0007669"/>
    <property type="project" value="InterPro"/>
</dbReference>
<protein>
    <submittedName>
        <fullName evidence="7">AraC family transcriptional regulator</fullName>
    </submittedName>
</protein>
<dbReference type="Gene3D" id="3.30.565.10">
    <property type="entry name" value="Histidine kinase-like ATPase, C-terminal domain"/>
    <property type="match status" value="1"/>
</dbReference>
<keyword evidence="5" id="KW-0472">Membrane</keyword>
<keyword evidence="3" id="KW-0238">DNA-binding</keyword>
<dbReference type="PANTHER" id="PTHR43547:SF2">
    <property type="entry name" value="HYBRID SIGNAL TRANSDUCTION HISTIDINE KINASE C"/>
    <property type="match status" value="1"/>
</dbReference>
<dbReference type="InterPro" id="IPR013783">
    <property type="entry name" value="Ig-like_fold"/>
</dbReference>
<proteinExistence type="predicted"/>
<dbReference type="RefSeq" id="WP_029446286.1">
    <property type="nucleotide sequence ID" value="NZ_CP009976.1"/>
</dbReference>
<evidence type="ECO:0000259" key="6">
    <source>
        <dbReference type="PROSITE" id="PS01124"/>
    </source>
</evidence>
<gene>
    <name evidence="7" type="ORF">M666_13450</name>
</gene>
<sequence length="1242" mass="143007">MNRFIFSILFTFTFSALIGQHIKFENYTTDDGLSNNSVIDIENDLNGGLWIATLDGLNYFDGESIKYYKHTINDEHTLPGNYVVNLERDKDGSIWLITKEGYISKYSGNHNFENFKFDSTPNQIKLAKDGSLYVFSGNSAYKYINGKFIIDTYTAPKKERHENFKKILLEKYPSLIINDVLRDAAGNIWFATRRDGLFILPNNMSNINNATIEHYNYDVYTPYSFNSNEIEKLHQDLFGNVWLGQKDGGLSMAYNGSDKITSIVPHPVNYPHLPNETLRAITKDSKSNLWLGYYTNGIYYYDTGTQCYLKYKVKETTQNSDWERVRNLFTASDGTIWVGTYAGILRITDKGYKTYEADLISELPNNRNYSMFEDAKKQLWIACWGGLAKFNLNENRFEIFKGQNQFDPFNIRSITKNGDEITIGTEENGVLFFDTRTGIVEQLTKDNGILGNSIYSIYKDELTSNYWIASLGGISVYNKQSKVVKNISEAEGLPSHMVYGILTNKNEIWVSTTKGIAVINKSTYEVKAFDPKEGWQAPEFSEGTFFQDDKGVMFFGGVNGLNYFNPNELVHKETPAKLKIVVDGKENYENQIIKDHNNNDLEISIVPIKFPNNINAEIYYQLEGKDEGWQRLPKSKKIIYSDLSSGDFTFSVKESNISTVKPISFQLKIKKAFYETLYFYITLTCLVIVCAFLILLFKNKAASSQQKKLEAQIISRTQVIENQKKDLLTINTLLDNRNKEIVLQKEKLLTIHNNLKNEDFEIEKFKTFVLSEFQEPISRVIKLASGLKEDVKVQKEVLWEAGKLVNLVSEWNYLDHVKEIGDVKIAAINLPILLKASIDKLKVKLKNNKVNFNAEFENSLGWVAVDVLRLRLLLQYLFNDLAKYSDTSSTIGIRIERQNKFLDIQIHSNSSVLISNWYSILHYSPYFIAVQNILKDLEGTFKEELVEGLHIALKIPVEFIDANHHQVENITWKYLDQQKDVQLGKKQILIFSEEVNFSVANQILDNEHYQLVFENDVNNFTSAINHMTIDVIVFYQATFSKELVQYLKSSMVNASNKRQIPMVYISEDINYELQEQSVEFGIDVVIQLPASEQFILKKISSLIERRENRVEHKLQQEIFQILTDDDDIDSPNDKLLKSSLTIIKQELSNPSFNVEMLVEKLGISRVKCYRIYKEILEQSPSDVITSLRLQKAEALLKTNKFNISEISFECGYNDPKYFGRSFKKYYGVSPKEFKAQLVKPIV</sequence>
<evidence type="ECO:0000256" key="4">
    <source>
        <dbReference type="ARBA" id="ARBA00023163"/>
    </source>
</evidence>
<dbReference type="InterPro" id="IPR018060">
    <property type="entry name" value="HTH_AraC"/>
</dbReference>
<dbReference type="Proteomes" id="UP000030786">
    <property type="component" value="Chromosome"/>
</dbReference>
<evidence type="ECO:0000256" key="3">
    <source>
        <dbReference type="ARBA" id="ARBA00023125"/>
    </source>
</evidence>
<dbReference type="SUPFAM" id="SSF46689">
    <property type="entry name" value="Homeodomain-like"/>
    <property type="match status" value="1"/>
</dbReference>
<keyword evidence="5" id="KW-0812">Transmembrane</keyword>
<dbReference type="PROSITE" id="PS00041">
    <property type="entry name" value="HTH_ARAC_FAMILY_1"/>
    <property type="match status" value="1"/>
</dbReference>
<dbReference type="InterPro" id="IPR018062">
    <property type="entry name" value="HTH_AraC-typ_CS"/>
</dbReference>
<evidence type="ECO:0000256" key="1">
    <source>
        <dbReference type="ARBA" id="ARBA00022553"/>
    </source>
</evidence>
<dbReference type="Gene3D" id="2.130.10.10">
    <property type="entry name" value="YVTN repeat-like/Quinoprotein amine dehydrogenase"/>
    <property type="match status" value="2"/>
</dbReference>
<dbReference type="PRINTS" id="PR00032">
    <property type="entry name" value="HTHARAC"/>
</dbReference>